<dbReference type="Proteomes" id="UP000682733">
    <property type="component" value="Unassembled WGS sequence"/>
</dbReference>
<comment type="caution">
    <text evidence="1">The sequence shown here is derived from an EMBL/GenBank/DDBJ whole genome shotgun (WGS) entry which is preliminary data.</text>
</comment>
<accession>A0A8S2EEE5</accession>
<proteinExistence type="predicted"/>
<name>A0A8S2EEE5_9BILA</name>
<reference evidence="1" key="1">
    <citation type="submission" date="2021-02" db="EMBL/GenBank/DDBJ databases">
        <authorList>
            <person name="Nowell W R."/>
        </authorList>
    </citation>
    <scope>NUCLEOTIDE SEQUENCE</scope>
</reference>
<sequence>MLPVKRLENIFIAQHQDDPERSYHTVDLYAIWCAKSFMLNHSAQLNPFQTKYFLWIDAGAFRDSRYRFTRWPDPQRVQDIFENEDKLLLGLVNPMRRRYCTSNNSSVKYDLEMGPIKQDLIEGTFFGGNKNIIQWWTTLFYETLDAFARKGHFIGKDQDAMNAVALSNPHLIKVMISFRVPCADAWFAFGPILAHQADRAHRFGTRDDCNIENVTAVVLPMSSVCFDAKNVV</sequence>
<evidence type="ECO:0000313" key="1">
    <source>
        <dbReference type="EMBL" id="CAF1203634.1"/>
    </source>
</evidence>
<organism evidence="1 3">
    <name type="scientific">Didymodactylos carnosus</name>
    <dbReference type="NCBI Taxonomy" id="1234261"/>
    <lineage>
        <taxon>Eukaryota</taxon>
        <taxon>Metazoa</taxon>
        <taxon>Spiralia</taxon>
        <taxon>Gnathifera</taxon>
        <taxon>Rotifera</taxon>
        <taxon>Eurotatoria</taxon>
        <taxon>Bdelloidea</taxon>
        <taxon>Philodinida</taxon>
        <taxon>Philodinidae</taxon>
        <taxon>Didymodactylos</taxon>
    </lineage>
</organism>
<gene>
    <name evidence="1" type="ORF">OVA965_LOCUS24108</name>
    <name evidence="2" type="ORF">TMI583_LOCUS24828</name>
</gene>
<dbReference type="Proteomes" id="UP000677228">
    <property type="component" value="Unassembled WGS sequence"/>
</dbReference>
<protein>
    <submittedName>
        <fullName evidence="1">Uncharacterized protein</fullName>
    </submittedName>
</protein>
<dbReference type="AlphaFoldDB" id="A0A8S2EEE5"/>
<dbReference type="EMBL" id="CAJNOK010014384">
    <property type="protein sequence ID" value="CAF1203634.1"/>
    <property type="molecule type" value="Genomic_DNA"/>
</dbReference>
<evidence type="ECO:0000313" key="2">
    <source>
        <dbReference type="EMBL" id="CAF4013303.1"/>
    </source>
</evidence>
<dbReference type="EMBL" id="CAJOBA010035917">
    <property type="protein sequence ID" value="CAF4013303.1"/>
    <property type="molecule type" value="Genomic_DNA"/>
</dbReference>
<evidence type="ECO:0000313" key="3">
    <source>
        <dbReference type="Proteomes" id="UP000677228"/>
    </source>
</evidence>